<dbReference type="CDD" id="cd00207">
    <property type="entry name" value="fer2"/>
    <property type="match status" value="1"/>
</dbReference>
<keyword evidence="4 9" id="KW-0560">Oxidoreductase</keyword>
<dbReference type="InterPro" id="IPR017927">
    <property type="entry name" value="FAD-bd_FR_type"/>
</dbReference>
<keyword evidence="3" id="KW-0479">Metal-binding</keyword>
<dbReference type="InterPro" id="IPR001433">
    <property type="entry name" value="OxRdtase_FAD/NAD-bd"/>
</dbReference>
<evidence type="ECO:0000256" key="1">
    <source>
        <dbReference type="ARBA" id="ARBA00022630"/>
    </source>
</evidence>
<dbReference type="InterPro" id="IPR050415">
    <property type="entry name" value="MRET"/>
</dbReference>
<gene>
    <name evidence="9" type="primary">ophA1</name>
    <name evidence="9" type="ORF">LMG26411_02712</name>
</gene>
<dbReference type="InterPro" id="IPR012675">
    <property type="entry name" value="Beta-grasp_dom_sf"/>
</dbReference>
<dbReference type="CDD" id="cd06185">
    <property type="entry name" value="PDR_like"/>
    <property type="match status" value="1"/>
</dbReference>
<evidence type="ECO:0000259" key="8">
    <source>
        <dbReference type="PROSITE" id="PS51384"/>
    </source>
</evidence>
<dbReference type="Gene3D" id="3.40.50.80">
    <property type="entry name" value="Nucleotide-binding domain of ferredoxin-NADP reductase (FNR) module"/>
    <property type="match status" value="1"/>
</dbReference>
<keyword evidence="2" id="KW-0001">2Fe-2S</keyword>
<evidence type="ECO:0000256" key="4">
    <source>
        <dbReference type="ARBA" id="ARBA00023002"/>
    </source>
</evidence>
<sequence length="316" mass="33564">MRLRISDIRQETASIRAFELVDPYGTNLPPFTPGAHVDVLTPAGLTRQYSLCNGPNECHRYVIGVLDAPDSRGGSRSLHAHAKVGDELEVSVPRNHFPLDASATSSLLLAGGIGITPMLGMAEHLARGGASFALHYCVRTENAAAFRERLMQADLAGSVSIHADDGPAAQRLSLDALLSSPDGGTHLYVCGPAGLIDAAFAAARRNGWPESRLHREYFGAIPDVRTGNAAFDIELGRSGVRIRVESDQSALDAMTAAGIDVPHSCEQGVCGTCLTRVISGIPDHRDAFLGDGERADNDCFLPCCSRSLSPLLVLDL</sequence>
<dbReference type="RefSeq" id="WP_211953779.1">
    <property type="nucleotide sequence ID" value="NZ_CAJPVI010000014.1"/>
</dbReference>
<reference evidence="9 10" key="1">
    <citation type="submission" date="2021-03" db="EMBL/GenBank/DDBJ databases">
        <authorList>
            <person name="Peeters C."/>
        </authorList>
    </citation>
    <scope>NUCLEOTIDE SEQUENCE [LARGE SCALE GENOMIC DNA]</scope>
    <source>
        <strain evidence="9 10">LMG 26411</strain>
    </source>
</reference>
<evidence type="ECO:0000256" key="3">
    <source>
        <dbReference type="ARBA" id="ARBA00022723"/>
    </source>
</evidence>
<dbReference type="InterPro" id="IPR001041">
    <property type="entry name" value="2Fe-2S_ferredoxin-type"/>
</dbReference>
<organism evidence="9 10">
    <name type="scientific">Cupriavidus numazuensis</name>
    <dbReference type="NCBI Taxonomy" id="221992"/>
    <lineage>
        <taxon>Bacteria</taxon>
        <taxon>Pseudomonadati</taxon>
        <taxon>Pseudomonadota</taxon>
        <taxon>Betaproteobacteria</taxon>
        <taxon>Burkholderiales</taxon>
        <taxon>Burkholderiaceae</taxon>
        <taxon>Cupriavidus</taxon>
    </lineage>
</organism>
<dbReference type="EMBL" id="CAJPVI010000014">
    <property type="protein sequence ID" value="CAG2145248.1"/>
    <property type="molecule type" value="Genomic_DNA"/>
</dbReference>
<dbReference type="Pfam" id="PF00175">
    <property type="entry name" value="NAD_binding_1"/>
    <property type="match status" value="1"/>
</dbReference>
<dbReference type="Pfam" id="PF00111">
    <property type="entry name" value="Fer2"/>
    <property type="match status" value="1"/>
</dbReference>
<evidence type="ECO:0000256" key="6">
    <source>
        <dbReference type="ARBA" id="ARBA00023014"/>
    </source>
</evidence>
<dbReference type="SUPFAM" id="SSF52343">
    <property type="entry name" value="Ferredoxin reductase-like, C-terminal NADP-linked domain"/>
    <property type="match status" value="1"/>
</dbReference>
<dbReference type="PANTHER" id="PTHR47354:SF1">
    <property type="entry name" value="CARNITINE MONOOXYGENASE REDUCTASE SUBUNIT"/>
    <property type="match status" value="1"/>
</dbReference>
<keyword evidence="5" id="KW-0408">Iron</keyword>
<evidence type="ECO:0000256" key="2">
    <source>
        <dbReference type="ARBA" id="ARBA00022714"/>
    </source>
</evidence>
<dbReference type="Gene3D" id="3.10.20.30">
    <property type="match status" value="1"/>
</dbReference>
<keyword evidence="9" id="KW-0223">Dioxygenase</keyword>
<feature type="domain" description="FAD-binding FR-type" evidence="8">
    <location>
        <begin position="1"/>
        <end position="100"/>
    </location>
</feature>
<evidence type="ECO:0000259" key="7">
    <source>
        <dbReference type="PROSITE" id="PS51085"/>
    </source>
</evidence>
<dbReference type="Proteomes" id="UP000672657">
    <property type="component" value="Unassembled WGS sequence"/>
</dbReference>
<keyword evidence="1" id="KW-0285">Flavoprotein</keyword>
<evidence type="ECO:0000256" key="5">
    <source>
        <dbReference type="ARBA" id="ARBA00023004"/>
    </source>
</evidence>
<dbReference type="PROSITE" id="PS00197">
    <property type="entry name" value="2FE2S_FER_1"/>
    <property type="match status" value="1"/>
</dbReference>
<dbReference type="SUPFAM" id="SSF54292">
    <property type="entry name" value="2Fe-2S ferredoxin-like"/>
    <property type="match status" value="1"/>
</dbReference>
<dbReference type="PROSITE" id="PS51085">
    <property type="entry name" value="2FE2S_FER_2"/>
    <property type="match status" value="1"/>
</dbReference>
<dbReference type="EC" id="1.-.-.-" evidence="9"/>
<evidence type="ECO:0000313" key="9">
    <source>
        <dbReference type="EMBL" id="CAG2145248.1"/>
    </source>
</evidence>
<dbReference type="InterPro" id="IPR036010">
    <property type="entry name" value="2Fe-2S_ferredoxin-like_sf"/>
</dbReference>
<dbReference type="InterPro" id="IPR039261">
    <property type="entry name" value="FNR_nucleotide-bd"/>
</dbReference>
<dbReference type="SUPFAM" id="SSF63380">
    <property type="entry name" value="Riboflavin synthase domain-like"/>
    <property type="match status" value="1"/>
</dbReference>
<dbReference type="PRINTS" id="PR00409">
    <property type="entry name" value="PHDIOXRDTASE"/>
</dbReference>
<proteinExistence type="predicted"/>
<protein>
    <submittedName>
        <fullName evidence="9">Phthalate dioxygenase reductase</fullName>
        <ecNumber evidence="9">1.-.-.-</ecNumber>
    </submittedName>
</protein>
<dbReference type="Gene3D" id="2.40.30.10">
    <property type="entry name" value="Translation factors"/>
    <property type="match status" value="1"/>
</dbReference>
<keyword evidence="10" id="KW-1185">Reference proteome</keyword>
<evidence type="ECO:0000313" key="10">
    <source>
        <dbReference type="Proteomes" id="UP000672657"/>
    </source>
</evidence>
<dbReference type="PROSITE" id="PS51384">
    <property type="entry name" value="FAD_FR"/>
    <property type="match status" value="1"/>
</dbReference>
<dbReference type="InterPro" id="IPR006058">
    <property type="entry name" value="2Fe2S_fd_BS"/>
</dbReference>
<accession>A0ABN7Q0J9</accession>
<feature type="domain" description="2Fe-2S ferredoxin-type" evidence="7">
    <location>
        <begin position="231"/>
        <end position="316"/>
    </location>
</feature>
<keyword evidence="6" id="KW-0411">Iron-sulfur</keyword>
<dbReference type="PANTHER" id="PTHR47354">
    <property type="entry name" value="NADH OXIDOREDUCTASE HCR"/>
    <property type="match status" value="1"/>
</dbReference>
<name>A0ABN7Q0J9_9BURK</name>
<dbReference type="InterPro" id="IPR017938">
    <property type="entry name" value="Riboflavin_synthase-like_b-brl"/>
</dbReference>
<dbReference type="GO" id="GO:0051213">
    <property type="term" value="F:dioxygenase activity"/>
    <property type="evidence" value="ECO:0007669"/>
    <property type="project" value="UniProtKB-KW"/>
</dbReference>
<comment type="caution">
    <text evidence="9">The sequence shown here is derived from an EMBL/GenBank/DDBJ whole genome shotgun (WGS) entry which is preliminary data.</text>
</comment>